<dbReference type="OrthoDB" id="2104739at2759"/>
<name>M5FXN7_DACPD</name>
<gene>
    <name evidence="2" type="ORF">DACRYDRAFT_106847</name>
</gene>
<dbReference type="InterPro" id="IPR003615">
    <property type="entry name" value="HNH_nuc"/>
</dbReference>
<evidence type="ECO:0000259" key="1">
    <source>
        <dbReference type="Pfam" id="PF13391"/>
    </source>
</evidence>
<dbReference type="GeneID" id="63683413"/>
<dbReference type="Proteomes" id="UP000030653">
    <property type="component" value="Unassembled WGS sequence"/>
</dbReference>
<evidence type="ECO:0000313" key="3">
    <source>
        <dbReference type="Proteomes" id="UP000030653"/>
    </source>
</evidence>
<dbReference type="HOGENOM" id="CLU_049186_1_0_1"/>
<protein>
    <recommendedName>
        <fullName evidence="1">HNH nuclease domain-containing protein</fullName>
    </recommendedName>
</protein>
<accession>M5FXN7</accession>
<dbReference type="RefSeq" id="XP_040629685.1">
    <property type="nucleotide sequence ID" value="XM_040768351.1"/>
</dbReference>
<feature type="domain" description="HNH nuclease" evidence="1">
    <location>
        <begin position="160"/>
        <end position="250"/>
    </location>
</feature>
<sequence>MAGTPLPDLTSSTEFSLAGEDAITAYHHCRALESWSATQPEAQTSASRAPPLVAARVLGYLLLVLSDDVRPVLGSFILAFRRPQTTPAPSEHPSRPSFDDTVELYKESLEATPRGYKAGRELVNPTMDFLSQRISLVRVQTRKRDNYRCSLTGAVDFRAKVKGLAVPRPGERQFPTEVAHIIPKGLFTEMPDYPKESDKREAVASVVAVLSHFSNPMLPDLGGEQMNQPSNLLLMEANFHQLWDDLAIYLEPTGIANQYRLCKCDDSLVLGTIRTPVTFTTTDPATQPVLNPEFLRLHATCARVAHLSGAGEYIDHILRWAESVEDVRALDEPHALQYLALRLEMLQVIPPVHIQ</sequence>
<dbReference type="Pfam" id="PF13391">
    <property type="entry name" value="HNH_2"/>
    <property type="match status" value="1"/>
</dbReference>
<proteinExistence type="predicted"/>
<dbReference type="OMA" id="EVANCIH"/>
<dbReference type="AlphaFoldDB" id="M5FXN7"/>
<reference evidence="2 3" key="1">
    <citation type="journal article" date="2012" name="Science">
        <title>The Paleozoic origin of enzymatic lignin decomposition reconstructed from 31 fungal genomes.</title>
        <authorList>
            <person name="Floudas D."/>
            <person name="Binder M."/>
            <person name="Riley R."/>
            <person name="Barry K."/>
            <person name="Blanchette R.A."/>
            <person name="Henrissat B."/>
            <person name="Martinez A.T."/>
            <person name="Otillar R."/>
            <person name="Spatafora J.W."/>
            <person name="Yadav J.S."/>
            <person name="Aerts A."/>
            <person name="Benoit I."/>
            <person name="Boyd A."/>
            <person name="Carlson A."/>
            <person name="Copeland A."/>
            <person name="Coutinho P.M."/>
            <person name="de Vries R.P."/>
            <person name="Ferreira P."/>
            <person name="Findley K."/>
            <person name="Foster B."/>
            <person name="Gaskell J."/>
            <person name="Glotzer D."/>
            <person name="Gorecki P."/>
            <person name="Heitman J."/>
            <person name="Hesse C."/>
            <person name="Hori C."/>
            <person name="Igarashi K."/>
            <person name="Jurgens J.A."/>
            <person name="Kallen N."/>
            <person name="Kersten P."/>
            <person name="Kohler A."/>
            <person name="Kuees U."/>
            <person name="Kumar T.K.A."/>
            <person name="Kuo A."/>
            <person name="LaButti K."/>
            <person name="Larrondo L.F."/>
            <person name="Lindquist E."/>
            <person name="Ling A."/>
            <person name="Lombard V."/>
            <person name="Lucas S."/>
            <person name="Lundell T."/>
            <person name="Martin R."/>
            <person name="McLaughlin D.J."/>
            <person name="Morgenstern I."/>
            <person name="Morin E."/>
            <person name="Murat C."/>
            <person name="Nagy L.G."/>
            <person name="Nolan M."/>
            <person name="Ohm R.A."/>
            <person name="Patyshakuliyeva A."/>
            <person name="Rokas A."/>
            <person name="Ruiz-Duenas F.J."/>
            <person name="Sabat G."/>
            <person name="Salamov A."/>
            <person name="Samejima M."/>
            <person name="Schmutz J."/>
            <person name="Slot J.C."/>
            <person name="St John F."/>
            <person name="Stenlid J."/>
            <person name="Sun H."/>
            <person name="Sun S."/>
            <person name="Syed K."/>
            <person name="Tsang A."/>
            <person name="Wiebenga A."/>
            <person name="Young D."/>
            <person name="Pisabarro A."/>
            <person name="Eastwood D.C."/>
            <person name="Martin F."/>
            <person name="Cullen D."/>
            <person name="Grigoriev I.V."/>
            <person name="Hibbett D.S."/>
        </authorList>
    </citation>
    <scope>NUCLEOTIDE SEQUENCE [LARGE SCALE GENOMIC DNA]</scope>
    <source>
        <strain evidence="2 3">DJM-731 SS1</strain>
    </source>
</reference>
<organism evidence="2 3">
    <name type="scientific">Dacryopinax primogenitus (strain DJM 731)</name>
    <name type="common">Brown rot fungus</name>
    <dbReference type="NCBI Taxonomy" id="1858805"/>
    <lineage>
        <taxon>Eukaryota</taxon>
        <taxon>Fungi</taxon>
        <taxon>Dikarya</taxon>
        <taxon>Basidiomycota</taxon>
        <taxon>Agaricomycotina</taxon>
        <taxon>Dacrymycetes</taxon>
        <taxon>Dacrymycetales</taxon>
        <taxon>Dacrymycetaceae</taxon>
        <taxon>Dacryopinax</taxon>
    </lineage>
</organism>
<dbReference type="STRING" id="1858805.M5FXN7"/>
<keyword evidence="3" id="KW-1185">Reference proteome</keyword>
<dbReference type="EMBL" id="JH795861">
    <property type="protein sequence ID" value="EJU02791.1"/>
    <property type="molecule type" value="Genomic_DNA"/>
</dbReference>
<evidence type="ECO:0000313" key="2">
    <source>
        <dbReference type="EMBL" id="EJU02791.1"/>
    </source>
</evidence>